<protein>
    <recommendedName>
        <fullName evidence="1">DUF4440 domain-containing protein</fullName>
    </recommendedName>
</protein>
<dbReference type="AlphaFoldDB" id="A0A1N6DYI0"/>
<evidence type="ECO:0000313" key="3">
    <source>
        <dbReference type="Proteomes" id="UP000185003"/>
    </source>
</evidence>
<dbReference type="Proteomes" id="UP000185003">
    <property type="component" value="Unassembled WGS sequence"/>
</dbReference>
<dbReference type="SUPFAM" id="SSF54427">
    <property type="entry name" value="NTF2-like"/>
    <property type="match status" value="1"/>
</dbReference>
<gene>
    <name evidence="2" type="ORF">SAMN04488055_1174</name>
</gene>
<sequence>MKTTPVLQLHKELLAAIAAKNEPFLREHIRQEFLFTSANADVLNKEAFVKGFAMNPALKLPLFEPSGQQVIMVNETAIVTAVVHINIIRGNNAPEELWERITETYIQDKGQWKLLASQATFIRR</sequence>
<feature type="domain" description="DUF4440" evidence="1">
    <location>
        <begin position="6"/>
        <end position="114"/>
    </location>
</feature>
<dbReference type="EMBL" id="FSRA01000001">
    <property type="protein sequence ID" value="SIN75812.1"/>
    <property type="molecule type" value="Genomic_DNA"/>
</dbReference>
<dbReference type="STRING" id="536979.SAMN04488055_1174"/>
<proteinExistence type="predicted"/>
<dbReference type="InterPro" id="IPR032710">
    <property type="entry name" value="NTF2-like_dom_sf"/>
</dbReference>
<dbReference type="Gene3D" id="3.10.450.50">
    <property type="match status" value="1"/>
</dbReference>
<evidence type="ECO:0000313" key="2">
    <source>
        <dbReference type="EMBL" id="SIN75812.1"/>
    </source>
</evidence>
<dbReference type="Pfam" id="PF14534">
    <property type="entry name" value="DUF4440"/>
    <property type="match status" value="1"/>
</dbReference>
<organism evidence="2 3">
    <name type="scientific">Chitinophaga niabensis</name>
    <dbReference type="NCBI Taxonomy" id="536979"/>
    <lineage>
        <taxon>Bacteria</taxon>
        <taxon>Pseudomonadati</taxon>
        <taxon>Bacteroidota</taxon>
        <taxon>Chitinophagia</taxon>
        <taxon>Chitinophagales</taxon>
        <taxon>Chitinophagaceae</taxon>
        <taxon>Chitinophaga</taxon>
    </lineage>
</organism>
<keyword evidence="3" id="KW-1185">Reference proteome</keyword>
<reference evidence="2 3" key="1">
    <citation type="submission" date="2016-11" db="EMBL/GenBank/DDBJ databases">
        <authorList>
            <person name="Jaros S."/>
            <person name="Januszkiewicz K."/>
            <person name="Wedrychowicz H."/>
        </authorList>
    </citation>
    <scope>NUCLEOTIDE SEQUENCE [LARGE SCALE GENOMIC DNA]</scope>
    <source>
        <strain evidence="2 3">DSM 24787</strain>
    </source>
</reference>
<evidence type="ECO:0000259" key="1">
    <source>
        <dbReference type="Pfam" id="PF14534"/>
    </source>
</evidence>
<dbReference type="InterPro" id="IPR027843">
    <property type="entry name" value="DUF4440"/>
</dbReference>
<accession>A0A1N6DYI0</accession>
<name>A0A1N6DYI0_9BACT</name>